<gene>
    <name evidence="12" type="ORF">Cch01nite_34490</name>
</gene>
<dbReference type="InterPro" id="IPR003594">
    <property type="entry name" value="HATPase_dom"/>
</dbReference>
<dbReference type="SUPFAM" id="SSF55874">
    <property type="entry name" value="ATPase domain of HSP90 chaperone/DNA topoisomerase II/histidine kinase"/>
    <property type="match status" value="1"/>
</dbReference>
<dbReference type="Proteomes" id="UP000632740">
    <property type="component" value="Unassembled WGS sequence"/>
</dbReference>
<keyword evidence="6 12" id="KW-0418">Kinase</keyword>
<proteinExistence type="predicted"/>
<name>A0A919P5Q0_9CELL</name>
<dbReference type="GO" id="GO:0005524">
    <property type="term" value="F:ATP binding"/>
    <property type="evidence" value="ECO:0007669"/>
    <property type="project" value="UniProtKB-KW"/>
</dbReference>
<protein>
    <recommendedName>
        <fullName evidence="2">histidine kinase</fullName>
        <ecNumber evidence="2">2.7.13.3</ecNumber>
    </recommendedName>
</protein>
<evidence type="ECO:0000256" key="7">
    <source>
        <dbReference type="ARBA" id="ARBA00022840"/>
    </source>
</evidence>
<dbReference type="EMBL" id="BONK01000013">
    <property type="protein sequence ID" value="GIG22725.1"/>
    <property type="molecule type" value="Genomic_DNA"/>
</dbReference>
<accession>A0A919P5Q0</accession>
<comment type="catalytic activity">
    <reaction evidence="1">
        <text>ATP + protein L-histidine = ADP + protein N-phospho-L-histidine.</text>
        <dbReference type="EC" id="2.7.13.3"/>
    </reaction>
</comment>
<evidence type="ECO:0000256" key="1">
    <source>
        <dbReference type="ARBA" id="ARBA00000085"/>
    </source>
</evidence>
<evidence type="ECO:0000256" key="4">
    <source>
        <dbReference type="ARBA" id="ARBA00022679"/>
    </source>
</evidence>
<feature type="transmembrane region" description="Helical" evidence="9">
    <location>
        <begin position="92"/>
        <end position="111"/>
    </location>
</feature>
<dbReference type="AlphaFoldDB" id="A0A919P5Q0"/>
<sequence length="402" mass="42514">MVGRWPFRPIRARGTGPYAGPVIMQVARRLWAEPRAPHAPVRVWRDWALLVLVVAGAVTEGVLRADVPWRPVAIVLAVGLAPALMWRRTHPLAVTTVVFGTLVVSDLASIVGGTAESIGLGTMGYVLVIVYALYRWGAGREVLLGSAVAAVAFGIGTVRDYTNLGEAVFGFVVVAFAAALGSTVRLVRTSRLRELDQVRLREREQLARELHDTVAHHVSAMVVRAQAGRVVAATRPEAATEALAVIEAEGARTLTEMRAMVGALRGSDDAELAPARGIADIEPLARSLGGDPPVAVQLTGALDDVGPAVGAAVFRIVQESLTNALRHARHATRIDVRVVGDDRQVRFTVTDDGDPGASRVPGYGVVGMTERAALLGGTVSIGPGPDRGWVVDGILPRVRATA</sequence>
<dbReference type="GO" id="GO:0046983">
    <property type="term" value="F:protein dimerization activity"/>
    <property type="evidence" value="ECO:0007669"/>
    <property type="project" value="InterPro"/>
</dbReference>
<dbReference type="GO" id="GO:0000155">
    <property type="term" value="F:phosphorelay sensor kinase activity"/>
    <property type="evidence" value="ECO:0007669"/>
    <property type="project" value="InterPro"/>
</dbReference>
<dbReference type="Gene3D" id="1.20.5.1930">
    <property type="match status" value="1"/>
</dbReference>
<evidence type="ECO:0000256" key="8">
    <source>
        <dbReference type="ARBA" id="ARBA00023012"/>
    </source>
</evidence>
<feature type="domain" description="Signal transduction histidine kinase subgroup 3 dimerisation and phosphoacceptor" evidence="11">
    <location>
        <begin position="202"/>
        <end position="267"/>
    </location>
</feature>
<evidence type="ECO:0000259" key="11">
    <source>
        <dbReference type="Pfam" id="PF07730"/>
    </source>
</evidence>
<dbReference type="Pfam" id="PF02518">
    <property type="entry name" value="HATPase_c"/>
    <property type="match status" value="1"/>
</dbReference>
<keyword evidence="4" id="KW-0808">Transferase</keyword>
<evidence type="ECO:0000259" key="10">
    <source>
        <dbReference type="Pfam" id="PF02518"/>
    </source>
</evidence>
<reference evidence="12" key="1">
    <citation type="submission" date="2021-01" db="EMBL/GenBank/DDBJ databases">
        <title>Whole genome shotgun sequence of Cellulomonas chitinilytica NBRC 110799.</title>
        <authorList>
            <person name="Komaki H."/>
            <person name="Tamura T."/>
        </authorList>
    </citation>
    <scope>NUCLEOTIDE SEQUENCE</scope>
    <source>
        <strain evidence="12">NBRC 110799</strain>
    </source>
</reference>
<keyword evidence="13" id="KW-1185">Reference proteome</keyword>
<keyword evidence="7" id="KW-0067">ATP-binding</keyword>
<dbReference type="InterPro" id="IPR036890">
    <property type="entry name" value="HATPase_C_sf"/>
</dbReference>
<evidence type="ECO:0000256" key="6">
    <source>
        <dbReference type="ARBA" id="ARBA00022777"/>
    </source>
</evidence>
<evidence type="ECO:0000313" key="13">
    <source>
        <dbReference type="Proteomes" id="UP000632740"/>
    </source>
</evidence>
<evidence type="ECO:0000256" key="3">
    <source>
        <dbReference type="ARBA" id="ARBA00022553"/>
    </source>
</evidence>
<keyword evidence="5" id="KW-0547">Nucleotide-binding</keyword>
<dbReference type="PANTHER" id="PTHR24421">
    <property type="entry name" value="NITRATE/NITRITE SENSOR PROTEIN NARX-RELATED"/>
    <property type="match status" value="1"/>
</dbReference>
<keyword evidence="9" id="KW-1133">Transmembrane helix</keyword>
<keyword evidence="3" id="KW-0597">Phosphoprotein</keyword>
<keyword evidence="8" id="KW-0902">Two-component regulatory system</keyword>
<feature type="transmembrane region" description="Helical" evidence="9">
    <location>
        <begin position="141"/>
        <end position="161"/>
    </location>
</feature>
<feature type="transmembrane region" description="Helical" evidence="9">
    <location>
        <begin position="167"/>
        <end position="187"/>
    </location>
</feature>
<comment type="caution">
    <text evidence="12">The sequence shown here is derived from an EMBL/GenBank/DDBJ whole genome shotgun (WGS) entry which is preliminary data.</text>
</comment>
<feature type="domain" description="Histidine kinase/HSP90-like ATPase" evidence="10">
    <location>
        <begin position="312"/>
        <end position="388"/>
    </location>
</feature>
<feature type="transmembrane region" description="Helical" evidence="9">
    <location>
        <begin position="117"/>
        <end position="134"/>
    </location>
</feature>
<dbReference type="GO" id="GO:0016020">
    <property type="term" value="C:membrane"/>
    <property type="evidence" value="ECO:0007669"/>
    <property type="project" value="InterPro"/>
</dbReference>
<dbReference type="PANTHER" id="PTHR24421:SF10">
    <property type="entry name" value="NITRATE_NITRITE SENSOR PROTEIN NARQ"/>
    <property type="match status" value="1"/>
</dbReference>
<dbReference type="CDD" id="cd16917">
    <property type="entry name" value="HATPase_UhpB-NarQ-NarX-like"/>
    <property type="match status" value="1"/>
</dbReference>
<evidence type="ECO:0000256" key="2">
    <source>
        <dbReference type="ARBA" id="ARBA00012438"/>
    </source>
</evidence>
<keyword evidence="9" id="KW-0812">Transmembrane</keyword>
<evidence type="ECO:0000256" key="9">
    <source>
        <dbReference type="SAM" id="Phobius"/>
    </source>
</evidence>
<dbReference type="InterPro" id="IPR050482">
    <property type="entry name" value="Sensor_HK_TwoCompSys"/>
</dbReference>
<dbReference type="EC" id="2.7.13.3" evidence="2"/>
<evidence type="ECO:0000313" key="12">
    <source>
        <dbReference type="EMBL" id="GIG22725.1"/>
    </source>
</evidence>
<dbReference type="Gene3D" id="3.30.565.10">
    <property type="entry name" value="Histidine kinase-like ATPase, C-terminal domain"/>
    <property type="match status" value="1"/>
</dbReference>
<keyword evidence="9" id="KW-0472">Membrane</keyword>
<evidence type="ECO:0000256" key="5">
    <source>
        <dbReference type="ARBA" id="ARBA00022741"/>
    </source>
</evidence>
<organism evidence="12 13">
    <name type="scientific">Cellulomonas chitinilytica</name>
    <dbReference type="NCBI Taxonomy" id="398759"/>
    <lineage>
        <taxon>Bacteria</taxon>
        <taxon>Bacillati</taxon>
        <taxon>Actinomycetota</taxon>
        <taxon>Actinomycetes</taxon>
        <taxon>Micrococcales</taxon>
        <taxon>Cellulomonadaceae</taxon>
        <taxon>Cellulomonas</taxon>
    </lineage>
</organism>
<dbReference type="Pfam" id="PF07730">
    <property type="entry name" value="HisKA_3"/>
    <property type="match status" value="1"/>
</dbReference>
<dbReference type="InterPro" id="IPR011712">
    <property type="entry name" value="Sig_transdc_His_kin_sub3_dim/P"/>
</dbReference>